<accession>A0A1W1EIH2</accession>
<dbReference type="AlphaFoldDB" id="A0A1W1EIH2"/>
<dbReference type="EMBL" id="FRYL01000015">
    <property type="protein sequence ID" value="SHO80659.1"/>
    <property type="molecule type" value="Genomic_DNA"/>
</dbReference>
<reference evidence="2" key="1">
    <citation type="submission" date="2016-10" db="EMBL/GenBank/DDBJ databases">
        <authorList>
            <person name="de Groot N.N."/>
        </authorList>
    </citation>
    <scope>NUCLEOTIDE SEQUENCE</scope>
</reference>
<proteinExistence type="predicted"/>
<evidence type="ECO:0000313" key="2">
    <source>
        <dbReference type="EMBL" id="SHO80659.1"/>
    </source>
</evidence>
<feature type="domain" description="Rhodanese" evidence="1">
    <location>
        <begin position="29"/>
        <end position="128"/>
    </location>
</feature>
<dbReference type="Pfam" id="PF00581">
    <property type="entry name" value="Rhodanese"/>
    <property type="match status" value="1"/>
</dbReference>
<evidence type="ECO:0000259" key="1">
    <source>
        <dbReference type="PROSITE" id="PS50206"/>
    </source>
</evidence>
<dbReference type="InterPro" id="IPR001763">
    <property type="entry name" value="Rhodanese-like_dom"/>
</dbReference>
<dbReference type="InterPro" id="IPR036873">
    <property type="entry name" value="Rhodanese-like_dom_sf"/>
</dbReference>
<sequence>MFNKIILLLILISSIAFASLENIEASPSSIKNIKVIDIRTPAEWRETGIIKGSYPIMFFNEKGEYDINKFVSKLNKIVKKGEKFAIICRTGSRTSVIAEFFSNKLGYNLINLKGGIMNLISKYHYRLTPFKG</sequence>
<dbReference type="Gene3D" id="3.40.250.10">
    <property type="entry name" value="Rhodanese-like domain"/>
    <property type="match status" value="1"/>
</dbReference>
<name>A0A1W1EIH2_9ZZZZ</name>
<gene>
    <name evidence="2" type="ORF">MNB_SV-15-707</name>
</gene>
<dbReference type="PROSITE" id="PS50206">
    <property type="entry name" value="RHODANESE_3"/>
    <property type="match status" value="1"/>
</dbReference>
<protein>
    <recommendedName>
        <fullName evidence="1">Rhodanese domain-containing protein</fullName>
    </recommendedName>
</protein>
<dbReference type="CDD" id="cd00158">
    <property type="entry name" value="RHOD"/>
    <property type="match status" value="1"/>
</dbReference>
<dbReference type="SUPFAM" id="SSF52821">
    <property type="entry name" value="Rhodanese/Cell cycle control phosphatase"/>
    <property type="match status" value="1"/>
</dbReference>
<organism evidence="2">
    <name type="scientific">hydrothermal vent metagenome</name>
    <dbReference type="NCBI Taxonomy" id="652676"/>
    <lineage>
        <taxon>unclassified sequences</taxon>
        <taxon>metagenomes</taxon>
        <taxon>ecological metagenomes</taxon>
    </lineage>
</organism>